<dbReference type="SMART" id="SM00382">
    <property type="entry name" value="AAA"/>
    <property type="match status" value="1"/>
</dbReference>
<evidence type="ECO:0000256" key="1">
    <source>
        <dbReference type="ARBA" id="ARBA00004651"/>
    </source>
</evidence>
<evidence type="ECO:0000256" key="3">
    <source>
        <dbReference type="ARBA" id="ARBA00022741"/>
    </source>
</evidence>
<evidence type="ECO:0000256" key="6">
    <source>
        <dbReference type="ARBA" id="ARBA00023136"/>
    </source>
</evidence>
<accession>A0A1M5ZF95</accession>
<keyword evidence="4 10" id="KW-0067">ATP-binding</keyword>
<feature type="transmembrane region" description="Helical" evidence="7">
    <location>
        <begin position="74"/>
        <end position="93"/>
    </location>
</feature>
<dbReference type="InterPro" id="IPR003439">
    <property type="entry name" value="ABC_transporter-like_ATP-bd"/>
</dbReference>
<feature type="domain" description="ABC transmembrane type-1" evidence="9">
    <location>
        <begin position="38"/>
        <end position="322"/>
    </location>
</feature>
<dbReference type="RefSeq" id="WP_073082613.1">
    <property type="nucleotide sequence ID" value="NZ_FQXV01000019.1"/>
</dbReference>
<feature type="domain" description="ABC transporter" evidence="8">
    <location>
        <begin position="354"/>
        <end position="595"/>
    </location>
</feature>
<dbReference type="GO" id="GO:0034040">
    <property type="term" value="F:ATPase-coupled lipid transmembrane transporter activity"/>
    <property type="evidence" value="ECO:0007669"/>
    <property type="project" value="TreeGrafter"/>
</dbReference>
<dbReference type="GO" id="GO:0005524">
    <property type="term" value="F:ATP binding"/>
    <property type="evidence" value="ECO:0007669"/>
    <property type="project" value="UniProtKB-KW"/>
</dbReference>
<dbReference type="STRING" id="1123282.SAMN02745823_03650"/>
<evidence type="ECO:0000313" key="10">
    <source>
        <dbReference type="EMBL" id="SHI22935.1"/>
    </source>
</evidence>
<sequence>MKRKLTLLLSGTKSVFSTFAYCFKLSVKSSVSYTLLRIASQFVSGFSGIITAYFGKLIIDILSGSLQISNRVQYVIFILALSSGIGIAVLVLGKINDYVTGIHNEALTQYLNIDIIGRSVEADLALFDSPEYYNQLEMAKRSVLSVISVLWSGLSCVSAVITLLSALLIIGKVSIPLTVLLVAVSLPSAILNQSYTKKLYQWNLTHVKEERQMNYLSFIMTDKKYAQELRLFNIGDFLKEKFKAIWGPYFAKKKKLTKKRALLVTLLSVFPQLCILGILTVLSLRIMSGNNTIGDYSLYSGLLAQFLSSLMAALTSIINIYDQKLRIHSFEEFEAIPNTVANTGTEKLSEITSIEFDDVSFRYPGTEKEVLKHISFSVNAHEKVCLVGLNGAGKSTVIKLLLRFYDAESGNIRINGVDIKNYEITSLRKAFSCLFQQSPNYAFTLRENITISDIFKNADENDVLDALYNSSASDILGQMADGLDSYLSRAYEENGTELSGGQHQKIALARTFFRNSSVLILDEPSASLDPESEYKVFCSLEKLSRGKTAIFTSHRLSNTIIADKIIVVENGTVIEQGTHDELMEKASRYATFFTYQADRYIRKKAGQ</sequence>
<dbReference type="AlphaFoldDB" id="A0A1M5ZF95"/>
<protein>
    <submittedName>
        <fullName evidence="10">ATP-binding cassette, subfamily B</fullName>
    </submittedName>
</protein>
<evidence type="ECO:0000259" key="9">
    <source>
        <dbReference type="PROSITE" id="PS50929"/>
    </source>
</evidence>
<keyword evidence="3" id="KW-0547">Nucleotide-binding</keyword>
<dbReference type="EMBL" id="FQXV01000019">
    <property type="protein sequence ID" value="SHI22935.1"/>
    <property type="molecule type" value="Genomic_DNA"/>
</dbReference>
<dbReference type="InterPro" id="IPR036640">
    <property type="entry name" value="ABC1_TM_sf"/>
</dbReference>
<name>A0A1M5ZF95_9FIRM</name>
<dbReference type="Gene3D" id="1.20.1560.10">
    <property type="entry name" value="ABC transporter type 1, transmembrane domain"/>
    <property type="match status" value="1"/>
</dbReference>
<dbReference type="PROSITE" id="PS50929">
    <property type="entry name" value="ABC_TM1F"/>
    <property type="match status" value="1"/>
</dbReference>
<feature type="transmembrane region" description="Helical" evidence="7">
    <location>
        <begin position="296"/>
        <end position="321"/>
    </location>
</feature>
<dbReference type="GO" id="GO:0016887">
    <property type="term" value="F:ATP hydrolysis activity"/>
    <property type="evidence" value="ECO:0007669"/>
    <property type="project" value="InterPro"/>
</dbReference>
<dbReference type="InterPro" id="IPR011527">
    <property type="entry name" value="ABC1_TM_dom"/>
</dbReference>
<keyword evidence="11" id="KW-1185">Reference proteome</keyword>
<evidence type="ECO:0000313" key="11">
    <source>
        <dbReference type="Proteomes" id="UP000183995"/>
    </source>
</evidence>
<feature type="transmembrane region" description="Helical" evidence="7">
    <location>
        <begin position="143"/>
        <end position="170"/>
    </location>
</feature>
<dbReference type="InterPro" id="IPR039421">
    <property type="entry name" value="Type_1_exporter"/>
</dbReference>
<dbReference type="SUPFAM" id="SSF90123">
    <property type="entry name" value="ABC transporter transmembrane region"/>
    <property type="match status" value="1"/>
</dbReference>
<dbReference type="PROSITE" id="PS50893">
    <property type="entry name" value="ABC_TRANSPORTER_2"/>
    <property type="match status" value="1"/>
</dbReference>
<proteinExistence type="predicted"/>
<dbReference type="PANTHER" id="PTHR24221">
    <property type="entry name" value="ATP-BINDING CASSETTE SUB-FAMILY B"/>
    <property type="match status" value="1"/>
</dbReference>
<dbReference type="InterPro" id="IPR027417">
    <property type="entry name" value="P-loop_NTPase"/>
</dbReference>
<dbReference type="InterPro" id="IPR003593">
    <property type="entry name" value="AAA+_ATPase"/>
</dbReference>
<dbReference type="GO" id="GO:0005886">
    <property type="term" value="C:plasma membrane"/>
    <property type="evidence" value="ECO:0007669"/>
    <property type="project" value="UniProtKB-SubCell"/>
</dbReference>
<evidence type="ECO:0000256" key="4">
    <source>
        <dbReference type="ARBA" id="ARBA00022840"/>
    </source>
</evidence>
<comment type="subcellular location">
    <subcellularLocation>
        <location evidence="1">Cell membrane</location>
        <topology evidence="1">Multi-pass membrane protein</topology>
    </subcellularLocation>
</comment>
<dbReference type="SUPFAM" id="SSF52540">
    <property type="entry name" value="P-loop containing nucleoside triphosphate hydrolases"/>
    <property type="match status" value="1"/>
</dbReference>
<keyword evidence="5 7" id="KW-1133">Transmembrane helix</keyword>
<feature type="transmembrane region" description="Helical" evidence="7">
    <location>
        <begin position="38"/>
        <end position="62"/>
    </location>
</feature>
<dbReference type="Pfam" id="PF00005">
    <property type="entry name" value="ABC_tran"/>
    <property type="match status" value="1"/>
</dbReference>
<dbReference type="OrthoDB" id="1699242at2"/>
<dbReference type="Gene3D" id="3.40.50.300">
    <property type="entry name" value="P-loop containing nucleotide triphosphate hydrolases"/>
    <property type="match status" value="1"/>
</dbReference>
<keyword evidence="6 7" id="KW-0472">Membrane</keyword>
<keyword evidence="2 7" id="KW-0812">Transmembrane</keyword>
<organism evidence="10 11">
    <name type="scientific">Sporobacter termitidis DSM 10068</name>
    <dbReference type="NCBI Taxonomy" id="1123282"/>
    <lineage>
        <taxon>Bacteria</taxon>
        <taxon>Bacillati</taxon>
        <taxon>Bacillota</taxon>
        <taxon>Clostridia</taxon>
        <taxon>Eubacteriales</taxon>
        <taxon>Oscillospiraceae</taxon>
        <taxon>Sporobacter</taxon>
    </lineage>
</organism>
<feature type="transmembrane region" description="Helical" evidence="7">
    <location>
        <begin position="261"/>
        <end position="284"/>
    </location>
</feature>
<dbReference type="GO" id="GO:0140359">
    <property type="term" value="F:ABC-type transporter activity"/>
    <property type="evidence" value="ECO:0007669"/>
    <property type="project" value="InterPro"/>
</dbReference>
<evidence type="ECO:0000259" key="8">
    <source>
        <dbReference type="PROSITE" id="PS50893"/>
    </source>
</evidence>
<dbReference type="Proteomes" id="UP000183995">
    <property type="component" value="Unassembled WGS sequence"/>
</dbReference>
<dbReference type="PANTHER" id="PTHR24221:SF646">
    <property type="entry name" value="HAEMOLYSIN SECRETION ATP-BINDING PROTEIN"/>
    <property type="match status" value="1"/>
</dbReference>
<reference evidence="10 11" key="1">
    <citation type="submission" date="2016-11" db="EMBL/GenBank/DDBJ databases">
        <authorList>
            <person name="Jaros S."/>
            <person name="Januszkiewicz K."/>
            <person name="Wedrychowicz H."/>
        </authorList>
    </citation>
    <scope>NUCLEOTIDE SEQUENCE [LARGE SCALE GENOMIC DNA]</scope>
    <source>
        <strain evidence="10 11">DSM 10068</strain>
    </source>
</reference>
<gene>
    <name evidence="10" type="ORF">SAMN02745823_03650</name>
</gene>
<evidence type="ECO:0000256" key="2">
    <source>
        <dbReference type="ARBA" id="ARBA00022692"/>
    </source>
</evidence>
<evidence type="ECO:0000256" key="5">
    <source>
        <dbReference type="ARBA" id="ARBA00022989"/>
    </source>
</evidence>
<evidence type="ECO:0000256" key="7">
    <source>
        <dbReference type="SAM" id="Phobius"/>
    </source>
</evidence>